<evidence type="ECO:0000313" key="2">
    <source>
        <dbReference type="Proteomes" id="UP000184278"/>
    </source>
</evidence>
<dbReference type="RefSeq" id="WP_167562646.1">
    <property type="nucleotide sequence ID" value="NZ_FQXK01000004.1"/>
</dbReference>
<proteinExistence type="predicted"/>
<reference evidence="2" key="1">
    <citation type="submission" date="2016-11" db="EMBL/GenBank/DDBJ databases">
        <authorList>
            <person name="Varghese N."/>
            <person name="Submissions S."/>
        </authorList>
    </citation>
    <scope>NUCLEOTIDE SEQUENCE [LARGE SCALE GENOMIC DNA]</scope>
    <source>
        <strain evidence="2">DSM 3071</strain>
    </source>
</reference>
<name>A0A1M5SUA2_BUTFI</name>
<organism evidence="1 2">
    <name type="scientific">Butyrivibrio fibrisolvens DSM 3071</name>
    <dbReference type="NCBI Taxonomy" id="1121131"/>
    <lineage>
        <taxon>Bacteria</taxon>
        <taxon>Bacillati</taxon>
        <taxon>Bacillota</taxon>
        <taxon>Clostridia</taxon>
        <taxon>Lachnospirales</taxon>
        <taxon>Lachnospiraceae</taxon>
        <taxon>Butyrivibrio</taxon>
    </lineage>
</organism>
<keyword evidence="2" id="KW-1185">Reference proteome</keyword>
<dbReference type="GeneID" id="89509306"/>
<dbReference type="EMBL" id="FQXK01000004">
    <property type="protein sequence ID" value="SHH42121.1"/>
    <property type="molecule type" value="Genomic_DNA"/>
</dbReference>
<gene>
    <name evidence="1" type="ORF">SAMN02745229_00403</name>
</gene>
<accession>A0A1M5SUA2</accession>
<dbReference type="Proteomes" id="UP000184278">
    <property type="component" value="Unassembled WGS sequence"/>
</dbReference>
<protein>
    <submittedName>
        <fullName evidence="1">Uncharacterized protein</fullName>
    </submittedName>
</protein>
<evidence type="ECO:0000313" key="1">
    <source>
        <dbReference type="EMBL" id="SHH42121.1"/>
    </source>
</evidence>
<dbReference type="AlphaFoldDB" id="A0A1M5SUA2"/>
<sequence length="57" mass="6763">MVDIIEFFDEIKKRYVIIPVEHMDKSDANEFELKNIENELNRFADMTCSISMILGYC</sequence>